<dbReference type="InterPro" id="IPR010179">
    <property type="entry name" value="CRISPR-assoc_prot_Cse3"/>
</dbReference>
<keyword evidence="3" id="KW-1185">Reference proteome</keyword>
<dbReference type="CDD" id="cd09727">
    <property type="entry name" value="Cas6_I-E"/>
    <property type="match status" value="1"/>
</dbReference>
<dbReference type="SUPFAM" id="SSF117987">
    <property type="entry name" value="CRISPR-associated protein"/>
    <property type="match status" value="2"/>
</dbReference>
<dbReference type="SMART" id="SM01101">
    <property type="entry name" value="CRISPR_assoc"/>
    <property type="match status" value="1"/>
</dbReference>
<dbReference type="NCBIfam" id="TIGR01907">
    <property type="entry name" value="casE_Cse3"/>
    <property type="match status" value="1"/>
</dbReference>
<feature type="compositionally biased region" description="Gly residues" evidence="1">
    <location>
        <begin position="1"/>
        <end position="14"/>
    </location>
</feature>
<proteinExistence type="predicted"/>
<feature type="region of interest" description="Disordered" evidence="1">
    <location>
        <begin position="1"/>
        <end position="26"/>
    </location>
</feature>
<dbReference type="Gene3D" id="3.30.70.1210">
    <property type="entry name" value="Crispr-associated protein, domain 2"/>
    <property type="match status" value="1"/>
</dbReference>
<dbReference type="Pfam" id="PF08798">
    <property type="entry name" value="CRISPR_assoc"/>
    <property type="match status" value="1"/>
</dbReference>
<accession>A0ABS5APV7</accession>
<dbReference type="Gene3D" id="3.30.70.1200">
    <property type="entry name" value="Crispr-associated protein, domain 1"/>
    <property type="match status" value="1"/>
</dbReference>
<evidence type="ECO:0000313" key="3">
    <source>
        <dbReference type="Proteomes" id="UP001519363"/>
    </source>
</evidence>
<protein>
    <submittedName>
        <fullName evidence="2">CRISPR-associated protein Cas6/Cse3/CasE subtype I-E</fullName>
    </submittedName>
</protein>
<evidence type="ECO:0000256" key="1">
    <source>
        <dbReference type="SAM" id="MobiDB-lite"/>
    </source>
</evidence>
<comment type="caution">
    <text evidence="2">The sequence shown here is derived from an EMBL/GenBank/DDBJ whole genome shotgun (WGS) entry which is preliminary data.</text>
</comment>
<sequence length="365" mass="40503">MRRGGTWGKAGRGGVPHPLPGRAEQRHLGRFDPPHGSLTCVEVERLLCQWGTTRRTASAIAVVSASVAGDVPEADPGEVVSTVEEFTGELSTSDLVPPRTVVDRAEDHPLRQYRHDVPRSFQARRSGTRAGRPHHHDDRRLTVVYLSKLPVNMCSREFRRDHADIHQMHRTVMRAFRTRADDSSARHSHGALWRMDPSHRGFVCYVQSRSAPDWATLPADYLLDRVEVRDLSPLLERLRPGRRFAFRLVGNPTRIVRTPEQIDMRARGKRVPLGTVGEQVEWLVRKGEQHGFVVPTGANGQPDVAPSPCPAGTGDKRSGRISVVPVRFDGHLVVTDAELFTEALRSGIGRAKAYGCGLVSLAPPR</sequence>
<dbReference type="Proteomes" id="UP001519363">
    <property type="component" value="Unassembled WGS sequence"/>
</dbReference>
<organism evidence="2 3">
    <name type="scientific">Crossiella equi</name>
    <dbReference type="NCBI Taxonomy" id="130796"/>
    <lineage>
        <taxon>Bacteria</taxon>
        <taxon>Bacillati</taxon>
        <taxon>Actinomycetota</taxon>
        <taxon>Actinomycetes</taxon>
        <taxon>Pseudonocardiales</taxon>
        <taxon>Pseudonocardiaceae</taxon>
        <taxon>Crossiella</taxon>
    </lineage>
</organism>
<reference evidence="2 3" key="1">
    <citation type="submission" date="2021-03" db="EMBL/GenBank/DDBJ databases">
        <title>Sequencing the genomes of 1000 actinobacteria strains.</title>
        <authorList>
            <person name="Klenk H.-P."/>
        </authorList>
    </citation>
    <scope>NUCLEOTIDE SEQUENCE [LARGE SCALE GENOMIC DNA]</scope>
    <source>
        <strain evidence="2 3">DSM 44580</strain>
    </source>
</reference>
<feature type="region of interest" description="Disordered" evidence="1">
    <location>
        <begin position="294"/>
        <end position="316"/>
    </location>
</feature>
<dbReference type="EMBL" id="JAGIOO010000001">
    <property type="protein sequence ID" value="MBP2478593.1"/>
    <property type="molecule type" value="Genomic_DNA"/>
</dbReference>
<name>A0ABS5APV7_9PSEU</name>
<dbReference type="RefSeq" id="WP_307850335.1">
    <property type="nucleotide sequence ID" value="NZ_JAGIOO010000001.1"/>
</dbReference>
<evidence type="ECO:0000313" key="2">
    <source>
        <dbReference type="EMBL" id="MBP2478593.1"/>
    </source>
</evidence>
<gene>
    <name evidence="2" type="ORF">JOF53_007465</name>
</gene>